<dbReference type="GeneID" id="13797686"/>
<dbReference type="RefSeq" id="WP_015018900.1">
    <property type="nucleotide sequence ID" value="NC_018719.1"/>
</dbReference>
<dbReference type="HOGENOM" id="CLU_2032936_0_0_2"/>
<evidence type="ECO:0000313" key="1">
    <source>
        <dbReference type="EMBL" id="AFU58363.1"/>
    </source>
</evidence>
<dbReference type="BioCyc" id="CNIT1237085:G1324-1425-MONOMER"/>
<dbReference type="KEGG" id="nga:Ngar_c14270"/>
<gene>
    <name evidence="1" type="ordered locus">Ngar_c14270</name>
</gene>
<name>K0IHI8_NITGG</name>
<accession>K0IHI8</accession>
<protein>
    <submittedName>
        <fullName evidence="1">Uncharacterized protein</fullName>
    </submittedName>
</protein>
<reference evidence="1 2" key="1">
    <citation type="journal article" date="2012" name="Environ. Microbiol.">
        <title>The genome of the ammonia-oxidizing Candidatus Nitrososphaera gargensis: insights into metabolic versatility and environmental adaptations.</title>
        <authorList>
            <person name="Spang A."/>
            <person name="Poehlein A."/>
            <person name="Offre P."/>
            <person name="Zumbragel S."/>
            <person name="Haider S."/>
            <person name="Rychlik N."/>
            <person name="Nowka B."/>
            <person name="Schmeisser C."/>
            <person name="Lebedeva E.V."/>
            <person name="Rattei T."/>
            <person name="Bohm C."/>
            <person name="Schmid M."/>
            <person name="Galushko A."/>
            <person name="Hatzenpichler R."/>
            <person name="Weinmaier T."/>
            <person name="Daniel R."/>
            <person name="Schleper C."/>
            <person name="Spieck E."/>
            <person name="Streit W."/>
            <person name="Wagner M."/>
        </authorList>
    </citation>
    <scope>NUCLEOTIDE SEQUENCE [LARGE SCALE GENOMIC DNA]</scope>
    <source>
        <strain evidence="2">Ga9.2</strain>
    </source>
</reference>
<dbReference type="EMBL" id="CP002408">
    <property type="protein sequence ID" value="AFU58363.1"/>
    <property type="molecule type" value="Genomic_DNA"/>
</dbReference>
<keyword evidence="2" id="KW-1185">Reference proteome</keyword>
<dbReference type="InParanoid" id="K0IHI8"/>
<dbReference type="AlphaFoldDB" id="K0IHI8"/>
<organism evidence="1 2">
    <name type="scientific">Nitrososphaera gargensis (strain Ga9.2)</name>
    <dbReference type="NCBI Taxonomy" id="1237085"/>
    <lineage>
        <taxon>Archaea</taxon>
        <taxon>Nitrososphaerota</taxon>
        <taxon>Nitrososphaeria</taxon>
        <taxon>Nitrososphaerales</taxon>
        <taxon>Nitrososphaeraceae</taxon>
        <taxon>Nitrososphaera</taxon>
    </lineage>
</organism>
<dbReference type="OrthoDB" id="8873at2157"/>
<sequence length="113" mass="12791">MQNQGISTYHVTMDDSDKLGVKPEVLVSMYTAIDAKARQLAPQDFKRELVISQDGRIKSRFYIRVSNRMAPHLIAAIQQQADSESGIGMKSYFYKLQEQLMSQMFTGVKDVIG</sequence>
<dbReference type="Proteomes" id="UP000008037">
    <property type="component" value="Chromosome"/>
</dbReference>
<evidence type="ECO:0000313" key="2">
    <source>
        <dbReference type="Proteomes" id="UP000008037"/>
    </source>
</evidence>
<dbReference type="STRING" id="1237085.Ngar_c14270"/>
<proteinExistence type="predicted"/>